<evidence type="ECO:0000313" key="1">
    <source>
        <dbReference type="EMBL" id="OGY92466.1"/>
    </source>
</evidence>
<dbReference type="EMBL" id="MHKN01000016">
    <property type="protein sequence ID" value="OGY92466.1"/>
    <property type="molecule type" value="Genomic_DNA"/>
</dbReference>
<evidence type="ECO:0000313" key="2">
    <source>
        <dbReference type="Proteomes" id="UP000177349"/>
    </source>
</evidence>
<organism evidence="1 2">
    <name type="scientific">Candidatus Komeilibacteria bacterium RIFCSPLOWO2_01_FULL_53_11</name>
    <dbReference type="NCBI Taxonomy" id="1798552"/>
    <lineage>
        <taxon>Bacteria</taxon>
        <taxon>Candidatus Komeiliibacteriota</taxon>
    </lineage>
</organism>
<sequence>MKRYAIYRKAGGKITKPPLGTIESDEKIYILKEASFFVIVGMTSETKEEFSGKYPDLTVNEVVQY</sequence>
<gene>
    <name evidence="1" type="ORF">A3B31_01120</name>
</gene>
<protein>
    <submittedName>
        <fullName evidence="1">Uncharacterized protein</fullName>
    </submittedName>
</protein>
<name>A0A1G2BU76_9BACT</name>
<comment type="caution">
    <text evidence="1">The sequence shown here is derived from an EMBL/GenBank/DDBJ whole genome shotgun (WGS) entry which is preliminary data.</text>
</comment>
<dbReference type="Proteomes" id="UP000177349">
    <property type="component" value="Unassembled WGS sequence"/>
</dbReference>
<accession>A0A1G2BU76</accession>
<reference evidence="1 2" key="1">
    <citation type="journal article" date="2016" name="Nat. Commun.">
        <title>Thousands of microbial genomes shed light on interconnected biogeochemical processes in an aquifer system.</title>
        <authorList>
            <person name="Anantharaman K."/>
            <person name="Brown C.T."/>
            <person name="Hug L.A."/>
            <person name="Sharon I."/>
            <person name="Castelle C.J."/>
            <person name="Probst A.J."/>
            <person name="Thomas B.C."/>
            <person name="Singh A."/>
            <person name="Wilkins M.J."/>
            <person name="Karaoz U."/>
            <person name="Brodie E.L."/>
            <person name="Williams K.H."/>
            <person name="Hubbard S.S."/>
            <person name="Banfield J.F."/>
        </authorList>
    </citation>
    <scope>NUCLEOTIDE SEQUENCE [LARGE SCALE GENOMIC DNA]</scope>
</reference>
<dbReference type="AlphaFoldDB" id="A0A1G2BU76"/>
<proteinExistence type="predicted"/>